<dbReference type="SUPFAM" id="SSF53474">
    <property type="entry name" value="alpha/beta-Hydrolases"/>
    <property type="match status" value="1"/>
</dbReference>
<sequence length="363" mass="39621">MRGNQHLFPPAAWPLAARAPESGTPWAWPPGEDALTQLLDQIGVGDAAHPAPLRDGLVAVLNGLLGDHLQRADHALATQMQLRRGGHRLNLPLGAGAWAEPPHQRVVLLVHDLCLDEHSWQRDGHDYAAQLGSTLDASVLHLRYSSGLRISANGALLNRLLAELHQAWPVPLRGIDIVGHGMGGLVARSACAQAEGADEAWRRALRRLVFLGTPHHGLPLDHMRPWLRRVLGLRQASAPLARLARLRSDGVADLRHGNLLAADWQPHDHFDTRDHRVPVPLPDGVECHALAGCLPARVGRHGAPRQPGDGLVPVDSAMGRHANPARDLALPERNCWVGEDLHHLELLSHARVYRRLLYALSDA</sequence>
<dbReference type="Proteomes" id="UP001365405">
    <property type="component" value="Unassembled WGS sequence"/>
</dbReference>
<reference evidence="2 3" key="1">
    <citation type="submission" date="2024-04" db="EMBL/GenBank/DDBJ databases">
        <title>Novel species of the genus Ideonella isolated from streams.</title>
        <authorList>
            <person name="Lu H."/>
        </authorList>
    </citation>
    <scope>NUCLEOTIDE SEQUENCE [LARGE SCALE GENOMIC DNA]</scope>
    <source>
        <strain evidence="2 3">DXS22W</strain>
    </source>
</reference>
<dbReference type="Gene3D" id="3.40.50.1820">
    <property type="entry name" value="alpha/beta hydrolase"/>
    <property type="match status" value="1"/>
</dbReference>
<dbReference type="Pfam" id="PF07819">
    <property type="entry name" value="PGAP1"/>
    <property type="match status" value="1"/>
</dbReference>
<name>A0ABU9CKF2_9BURK</name>
<evidence type="ECO:0000313" key="3">
    <source>
        <dbReference type="Proteomes" id="UP001365405"/>
    </source>
</evidence>
<organism evidence="2 3">
    <name type="scientific">Pseudaquabacterium inlustre</name>
    <dbReference type="NCBI Taxonomy" id="2984192"/>
    <lineage>
        <taxon>Bacteria</taxon>
        <taxon>Pseudomonadati</taxon>
        <taxon>Pseudomonadota</taxon>
        <taxon>Betaproteobacteria</taxon>
        <taxon>Burkholderiales</taxon>
        <taxon>Sphaerotilaceae</taxon>
        <taxon>Pseudaquabacterium</taxon>
    </lineage>
</organism>
<proteinExistence type="predicted"/>
<dbReference type="RefSeq" id="WP_341412028.1">
    <property type="nucleotide sequence ID" value="NZ_JBBUTH010000009.1"/>
</dbReference>
<dbReference type="InterPro" id="IPR029058">
    <property type="entry name" value="AB_hydrolase_fold"/>
</dbReference>
<keyword evidence="2" id="KW-0378">Hydrolase</keyword>
<dbReference type="EMBL" id="JBBUTH010000009">
    <property type="protein sequence ID" value="MEK8052315.1"/>
    <property type="molecule type" value="Genomic_DNA"/>
</dbReference>
<dbReference type="GO" id="GO:0016787">
    <property type="term" value="F:hydrolase activity"/>
    <property type="evidence" value="ECO:0007669"/>
    <property type="project" value="UniProtKB-KW"/>
</dbReference>
<dbReference type="InterPro" id="IPR012908">
    <property type="entry name" value="PGAP1-ab_dom-like"/>
</dbReference>
<gene>
    <name evidence="2" type="ORF">AACH10_18835</name>
</gene>
<evidence type="ECO:0000313" key="2">
    <source>
        <dbReference type="EMBL" id="MEK8052315.1"/>
    </source>
</evidence>
<keyword evidence="3" id="KW-1185">Reference proteome</keyword>
<comment type="caution">
    <text evidence="2">The sequence shown here is derived from an EMBL/GenBank/DDBJ whole genome shotgun (WGS) entry which is preliminary data.</text>
</comment>
<accession>A0ABU9CKF2</accession>
<evidence type="ECO:0000259" key="1">
    <source>
        <dbReference type="Pfam" id="PF07819"/>
    </source>
</evidence>
<feature type="domain" description="GPI inositol-deacylase PGAP1-like alpha/beta" evidence="1">
    <location>
        <begin position="172"/>
        <end position="222"/>
    </location>
</feature>
<protein>
    <submittedName>
        <fullName evidence="2">Alpha/beta hydrolase</fullName>
    </submittedName>
</protein>